<feature type="domain" description="Integrase catalytic" evidence="2">
    <location>
        <begin position="248"/>
        <end position="461"/>
    </location>
</feature>
<name>A0A5E5NYZ7_9BURK</name>
<evidence type="ECO:0000313" key="4">
    <source>
        <dbReference type="Proteomes" id="UP000364291"/>
    </source>
</evidence>
<dbReference type="OrthoDB" id="5439087at2"/>
<sequence length="672" mass="76352">MTHTLLLHDRLAPPGNHEAYLEVLDPKPRGGCVKVFDANRREDRYIEVASVLDDLYAGKLTVLRTGKPRFSLAAQPDDEALHERTRFLSNVMRRITAIQKQRGLSFRQAYVLEKEAYNQEATPQSPPFPPESTMYRYRKCDMAGLPLLRGDKNKGNRTPRYPAEVVNTICTAAEQHFLVPMSRWSLARLTDYVDHAVRGTCLPATHPPISSRFVRRTIERFVTTDTERDRMLPSDVGAAKSLAKRRIRAELPFERVEQDALHLPFVARTPGGASSTIYLVHAIDCCTSYPLGWRLVVGAPVDADTLACAEMYMSAMKVKRFEELAIDHAMNVCGTPGQLIFDNGPEAKGSRIQNLEKLGTDVKHCKSRNPQEKPFIERLNRSLKNALEGLPGCTRVDGEDGKRDPIALGDELMTLDELEHWIVRWYYEKWVHTPLERLQWDVVLTDSVTGDTPAERWKHFESSCFAISLPPSRSEWLATLYDHTERRLSRKTGITIEGLHYKGDDIPALLEKYGEQEFLKVLFNPDDFRRVYVYEGDDFPVVTLSFEHLRPETPAWSFTEARERLKKHKASFKQAPQADKFDQDMRDKVVADSHASRGKKPSKHERNRETTRRAKEARAIERASRQPVPQPPPAGKPSTTKDMRPAALPPMAAMLDDVSPLPLLDRSSGDLL</sequence>
<gene>
    <name evidence="3" type="ORF">PAP18089_00283</name>
</gene>
<protein>
    <submittedName>
        <fullName evidence="3">Integrase</fullName>
    </submittedName>
</protein>
<dbReference type="EMBL" id="CABPSX010000001">
    <property type="protein sequence ID" value="VVG69330.1"/>
    <property type="molecule type" value="Genomic_DNA"/>
</dbReference>
<evidence type="ECO:0000313" key="3">
    <source>
        <dbReference type="EMBL" id="VVG69330.1"/>
    </source>
</evidence>
<accession>A0A5E5NYZ7</accession>
<dbReference type="PROSITE" id="PS50994">
    <property type="entry name" value="INTEGRASE"/>
    <property type="match status" value="1"/>
</dbReference>
<dbReference type="GO" id="GO:0015074">
    <property type="term" value="P:DNA integration"/>
    <property type="evidence" value="ECO:0007669"/>
    <property type="project" value="InterPro"/>
</dbReference>
<dbReference type="AlphaFoldDB" id="A0A5E5NYZ7"/>
<dbReference type="InterPro" id="IPR001584">
    <property type="entry name" value="Integrase_cat-core"/>
</dbReference>
<evidence type="ECO:0000256" key="1">
    <source>
        <dbReference type="SAM" id="MobiDB-lite"/>
    </source>
</evidence>
<dbReference type="GO" id="GO:0003676">
    <property type="term" value="F:nucleic acid binding"/>
    <property type="evidence" value="ECO:0007669"/>
    <property type="project" value="InterPro"/>
</dbReference>
<dbReference type="SUPFAM" id="SSF53098">
    <property type="entry name" value="Ribonuclease H-like"/>
    <property type="match status" value="1"/>
</dbReference>
<feature type="region of interest" description="Disordered" evidence="1">
    <location>
        <begin position="567"/>
        <end position="672"/>
    </location>
</feature>
<reference evidence="3 4" key="1">
    <citation type="submission" date="2019-08" db="EMBL/GenBank/DDBJ databases">
        <authorList>
            <person name="Peeters C."/>
        </authorList>
    </citation>
    <scope>NUCLEOTIDE SEQUENCE [LARGE SCALE GENOMIC DNA]</scope>
    <source>
        <strain evidence="3 4">LMG 18089</strain>
    </source>
</reference>
<feature type="compositionally biased region" description="Low complexity" evidence="1">
    <location>
        <begin position="645"/>
        <end position="657"/>
    </location>
</feature>
<feature type="compositionally biased region" description="Basic and acidic residues" evidence="1">
    <location>
        <begin position="579"/>
        <end position="595"/>
    </location>
</feature>
<dbReference type="Gene3D" id="3.30.420.10">
    <property type="entry name" value="Ribonuclease H-like superfamily/Ribonuclease H"/>
    <property type="match status" value="1"/>
</dbReference>
<dbReference type="Proteomes" id="UP000364291">
    <property type="component" value="Unassembled WGS sequence"/>
</dbReference>
<evidence type="ECO:0000259" key="2">
    <source>
        <dbReference type="PROSITE" id="PS50994"/>
    </source>
</evidence>
<dbReference type="RefSeq" id="WP_094068074.1">
    <property type="nucleotide sequence ID" value="NZ_CABPSX010000001.1"/>
</dbReference>
<organism evidence="3 4">
    <name type="scientific">Pandoraea apista</name>
    <dbReference type="NCBI Taxonomy" id="93218"/>
    <lineage>
        <taxon>Bacteria</taxon>
        <taxon>Pseudomonadati</taxon>
        <taxon>Pseudomonadota</taxon>
        <taxon>Betaproteobacteria</taxon>
        <taxon>Burkholderiales</taxon>
        <taxon>Burkholderiaceae</taxon>
        <taxon>Pandoraea</taxon>
    </lineage>
</organism>
<feature type="compositionally biased region" description="Basic and acidic residues" evidence="1">
    <location>
        <begin position="604"/>
        <end position="624"/>
    </location>
</feature>
<dbReference type="InterPro" id="IPR012337">
    <property type="entry name" value="RNaseH-like_sf"/>
</dbReference>
<dbReference type="InterPro" id="IPR036397">
    <property type="entry name" value="RNaseH_sf"/>
</dbReference>
<proteinExistence type="predicted"/>